<evidence type="ECO:0008006" key="5">
    <source>
        <dbReference type="Google" id="ProtNLM"/>
    </source>
</evidence>
<dbReference type="SMART" id="SM00174">
    <property type="entry name" value="RHO"/>
    <property type="match status" value="1"/>
</dbReference>
<dbReference type="PANTHER" id="PTHR47978">
    <property type="match status" value="1"/>
</dbReference>
<dbReference type="EMBL" id="LYOZ01000037">
    <property type="protein sequence ID" value="OCH97454.1"/>
    <property type="molecule type" value="Genomic_DNA"/>
</dbReference>
<keyword evidence="2" id="KW-0175">Coiled coil</keyword>
<dbReference type="RefSeq" id="WP_065621015.1">
    <property type="nucleotide sequence ID" value="NZ_LYOZ01000037.1"/>
</dbReference>
<dbReference type="SMART" id="SM00175">
    <property type="entry name" value="RAB"/>
    <property type="match status" value="1"/>
</dbReference>
<keyword evidence="4" id="KW-1185">Reference proteome</keyword>
<dbReference type="CDD" id="cd00154">
    <property type="entry name" value="Rab"/>
    <property type="match status" value="1"/>
</dbReference>
<dbReference type="PRINTS" id="PR00449">
    <property type="entry name" value="RASTRNSFRMNG"/>
</dbReference>
<comment type="caution">
    <text evidence="3">The sequence shown here is derived from an EMBL/GenBank/DDBJ whole genome shotgun (WGS) entry which is preliminary data.</text>
</comment>
<evidence type="ECO:0000256" key="1">
    <source>
        <dbReference type="ARBA" id="ARBA00022741"/>
    </source>
</evidence>
<evidence type="ECO:0000313" key="3">
    <source>
        <dbReference type="EMBL" id="OCH97454.1"/>
    </source>
</evidence>
<name>A0ABX2XU62_9GAMM</name>
<proteinExistence type="predicted"/>
<dbReference type="Pfam" id="PF00071">
    <property type="entry name" value="Ras"/>
    <property type="match status" value="1"/>
</dbReference>
<evidence type="ECO:0000256" key="2">
    <source>
        <dbReference type="SAM" id="Coils"/>
    </source>
</evidence>
<dbReference type="SMART" id="SM00173">
    <property type="entry name" value="RAS"/>
    <property type="match status" value="1"/>
</dbReference>
<dbReference type="Proteomes" id="UP000093336">
    <property type="component" value="Unassembled WGS sequence"/>
</dbReference>
<dbReference type="PROSITE" id="PS51420">
    <property type="entry name" value="RHO"/>
    <property type="match status" value="1"/>
</dbReference>
<feature type="coiled-coil region" evidence="2">
    <location>
        <begin position="50"/>
        <end position="77"/>
    </location>
</feature>
<reference evidence="3 4" key="1">
    <citation type="submission" date="2016-05" db="EMBL/GenBank/DDBJ databases">
        <authorList>
            <person name="Prochazka B."/>
            <person name="Indra A."/>
            <person name="Hasenberger P."/>
            <person name="Blaschitz M."/>
            <person name="Wagner L."/>
            <person name="Wewalka G."/>
            <person name="Sorschag S."/>
            <person name="Schmid D."/>
            <person name="Ruppitsch W."/>
        </authorList>
    </citation>
    <scope>NUCLEOTIDE SEQUENCE [LARGE SCALE GENOMIC DNA]</scope>
    <source>
        <strain evidence="3 4">974010_12</strain>
    </source>
</reference>
<gene>
    <name evidence="3" type="ORF">A8135_02980</name>
</gene>
<protein>
    <recommendedName>
        <fullName evidence="5">Ras family GTPase</fullName>
    </recommendedName>
</protein>
<keyword evidence="1" id="KW-0547">Nucleotide-binding</keyword>
<dbReference type="SUPFAM" id="SSF52540">
    <property type="entry name" value="P-loop containing nucleoside triphosphate hydrolases"/>
    <property type="match status" value="1"/>
</dbReference>
<dbReference type="InterPro" id="IPR001806">
    <property type="entry name" value="Small_GTPase"/>
</dbReference>
<organism evidence="3 4">
    <name type="scientific">Legionella jamestowniensis</name>
    <dbReference type="NCBI Taxonomy" id="455"/>
    <lineage>
        <taxon>Bacteria</taxon>
        <taxon>Pseudomonadati</taxon>
        <taxon>Pseudomonadota</taxon>
        <taxon>Gammaproteobacteria</taxon>
        <taxon>Legionellales</taxon>
        <taxon>Legionellaceae</taxon>
        <taxon>Legionella</taxon>
    </lineage>
</organism>
<sequence length="400" mass="46079">MKIEYLQKKIDFIKEVYELLQQTYDSLSIINDENKKQKEFNKLLKINEIINNKTTVINSLEEKLKTKKSKNDQSSAEYIDSQVKQLLDHIISVSCPDSSHSALKNTYRMLTKTLSTSLLGSIFSSPLKKFDADLKNYCSHLTKAFRLGQRTIEQQLPEHEQKKLMQIRAGEFQKLPQDIIGFIKSLLPTQALCKLSETGHFFKKMTFASRKIQSEVASRKAPQINVTLIGDSRIGIRSLISQLTKGIFQEFHIGALEEKHFTGGFLLNYQSPLIGGRDYSATINSDAYINNQYRRTNIFLLCFDIGARASFDNLAYWYKEVVARHTTCQFLLVGLKSDLAGEREITQQEAQKWADTYQMDYIETSAKTGVNLHELENKIIKMHKQVSHSMKEETSRFKFR</sequence>
<evidence type="ECO:0000313" key="4">
    <source>
        <dbReference type="Proteomes" id="UP000093336"/>
    </source>
</evidence>
<dbReference type="Gene3D" id="3.40.50.300">
    <property type="entry name" value="P-loop containing nucleotide triphosphate hydrolases"/>
    <property type="match status" value="1"/>
</dbReference>
<dbReference type="PROSITE" id="PS51421">
    <property type="entry name" value="RAS"/>
    <property type="match status" value="1"/>
</dbReference>
<accession>A0ABX2XU62</accession>
<dbReference type="InterPro" id="IPR027417">
    <property type="entry name" value="P-loop_NTPase"/>
</dbReference>
<dbReference type="PROSITE" id="PS51419">
    <property type="entry name" value="RAB"/>
    <property type="match status" value="1"/>
</dbReference>